<accession>A0ABU7MLZ3</accession>
<sequence>MNIKELLENKFKDSIKEIEFLGGILTITTSNEVKDQTYFMDLVDKFLIQNNINTDELDIIVQSPGLDLEVDMNNIDRYVGETLRFELKKAFLSQNVLVAQLLENKEDELLVKWNNKGQFRKVKINKENILNIELYVKF</sequence>
<comment type="caution">
    <text evidence="1">The sequence shown here is derived from an EMBL/GenBank/DDBJ whole genome shotgun (WGS) entry which is preliminary data.</text>
</comment>
<dbReference type="RefSeq" id="WP_330500967.1">
    <property type="nucleotide sequence ID" value="NZ_JAZDWZ010000010.1"/>
</dbReference>
<gene>
    <name evidence="1" type="ORF">V2E24_03120</name>
</gene>
<reference evidence="1" key="1">
    <citation type="submission" date="2024-01" db="EMBL/GenBank/DDBJ databases">
        <title>Genome sequence of Mycoplasma ciconiae type strain DSM 25251.</title>
        <authorList>
            <person name="Spergser J."/>
        </authorList>
    </citation>
    <scope>NUCLEOTIDE SEQUENCE [LARGE SCALE GENOMIC DNA]</scope>
    <source>
        <strain evidence="1">DSM 25251</strain>
    </source>
</reference>
<protein>
    <recommendedName>
        <fullName evidence="3">Ribosome maturation factor RimP</fullName>
    </recommendedName>
</protein>
<dbReference type="Proteomes" id="UP001344817">
    <property type="component" value="Unassembled WGS sequence"/>
</dbReference>
<dbReference type="Gene3D" id="2.30.30.180">
    <property type="entry name" value="Ribosome maturation factor RimP, C-terminal domain"/>
    <property type="match status" value="1"/>
</dbReference>
<dbReference type="EMBL" id="JAZDWZ010000010">
    <property type="protein sequence ID" value="MEE3928554.1"/>
    <property type="molecule type" value="Genomic_DNA"/>
</dbReference>
<evidence type="ECO:0008006" key="3">
    <source>
        <dbReference type="Google" id="ProtNLM"/>
    </source>
</evidence>
<evidence type="ECO:0000313" key="1">
    <source>
        <dbReference type="EMBL" id="MEE3928554.1"/>
    </source>
</evidence>
<evidence type="ECO:0000313" key="2">
    <source>
        <dbReference type="Proteomes" id="UP001344817"/>
    </source>
</evidence>
<keyword evidence="2" id="KW-1185">Reference proteome</keyword>
<name>A0ABU7MLZ3_9BACT</name>
<organism evidence="1 2">
    <name type="scientific">Mycoplasmopsis ciconiae</name>
    <dbReference type="NCBI Taxonomy" id="561067"/>
    <lineage>
        <taxon>Bacteria</taxon>
        <taxon>Bacillati</taxon>
        <taxon>Mycoplasmatota</taxon>
        <taxon>Mycoplasmoidales</taxon>
        <taxon>Metamycoplasmataceae</taxon>
        <taxon>Mycoplasmopsis</taxon>
    </lineage>
</organism>
<proteinExistence type="predicted"/>